<evidence type="ECO:0000313" key="3">
    <source>
        <dbReference type="EMBL" id="MBK0332764.1"/>
    </source>
</evidence>
<dbReference type="RefSeq" id="WP_200503655.1">
    <property type="nucleotide sequence ID" value="NZ_JAEDAJ010000013.1"/>
</dbReference>
<proteinExistence type="inferred from homology"/>
<sequence length="308" mass="32493">MLRVALRPRFLGLLALMVVATLVCGLLATWQWDRAHRALTQQTGEDRTLGQITDVIEPGKAVTNEIAGGIVDASGTYDADQQVLVPGRRIDGEDAVIVVTALHVKPGSGAGSTAGSDDALLPVARGWIPEKQVTGDDGKIDPALAPAPPTGEVSVNGRLEASEAASHGLEGGVAQEIATPLLINEWGSPMYAGYVAVGSSQDGLHALPKAESQFSSGLNWQNLGYALQWVLFGGFFLYLWWRSVRTAHLDELAEKREQMQSRLAGEQQSPPAESASPVDRTPADQTVGPSQADPTTEGETGADSAPAR</sequence>
<feature type="compositionally biased region" description="Polar residues" evidence="2">
    <location>
        <begin position="283"/>
        <end position="298"/>
    </location>
</feature>
<evidence type="ECO:0000256" key="1">
    <source>
        <dbReference type="RuleBase" id="RU363076"/>
    </source>
</evidence>
<comment type="similarity">
    <text evidence="1">Belongs to the SURF1 family.</text>
</comment>
<dbReference type="CDD" id="cd06662">
    <property type="entry name" value="SURF1"/>
    <property type="match status" value="1"/>
</dbReference>
<dbReference type="Pfam" id="PF02104">
    <property type="entry name" value="SURF1"/>
    <property type="match status" value="1"/>
</dbReference>
<feature type="region of interest" description="Disordered" evidence="2">
    <location>
        <begin position="259"/>
        <end position="308"/>
    </location>
</feature>
<keyword evidence="4" id="KW-1185">Reference proteome</keyword>
<accession>A0ABS1BDP4</accession>
<comment type="subcellular location">
    <subcellularLocation>
        <location evidence="1">Cell membrane</location>
        <topology evidence="1">Multi-pass membrane protein</topology>
    </subcellularLocation>
</comment>
<dbReference type="Proteomes" id="UP000612352">
    <property type="component" value="Unassembled WGS sequence"/>
</dbReference>
<protein>
    <recommendedName>
        <fullName evidence="1">SURF1-like protein</fullName>
    </recommendedName>
</protein>
<evidence type="ECO:0000313" key="4">
    <source>
        <dbReference type="Proteomes" id="UP000612352"/>
    </source>
</evidence>
<dbReference type="PROSITE" id="PS50895">
    <property type="entry name" value="SURF1"/>
    <property type="match status" value="1"/>
</dbReference>
<name>A0ABS1BDP4_9MICO</name>
<dbReference type="EMBL" id="JAEDAJ010000013">
    <property type="protein sequence ID" value="MBK0332764.1"/>
    <property type="molecule type" value="Genomic_DNA"/>
</dbReference>
<gene>
    <name evidence="3" type="ORF">I8D64_15285</name>
</gene>
<comment type="caution">
    <text evidence="3">The sequence shown here is derived from an EMBL/GenBank/DDBJ whole genome shotgun (WGS) entry which is preliminary data.</text>
</comment>
<organism evidence="3 4">
    <name type="scientific">Brachybacterium halotolerans</name>
    <dbReference type="NCBI Taxonomy" id="2795215"/>
    <lineage>
        <taxon>Bacteria</taxon>
        <taxon>Bacillati</taxon>
        <taxon>Actinomycetota</taxon>
        <taxon>Actinomycetes</taxon>
        <taxon>Micrococcales</taxon>
        <taxon>Dermabacteraceae</taxon>
        <taxon>Brachybacterium</taxon>
    </lineage>
</organism>
<reference evidence="3 4" key="1">
    <citation type="submission" date="2020-12" db="EMBL/GenBank/DDBJ databases">
        <title>Brachybacterium sp. MASK1Z-5, whole genome shotgun sequence.</title>
        <authorList>
            <person name="Tuo L."/>
        </authorList>
    </citation>
    <scope>NUCLEOTIDE SEQUENCE [LARGE SCALE GENOMIC DNA]</scope>
    <source>
        <strain evidence="3 4">MASK1Z-5</strain>
    </source>
</reference>
<evidence type="ECO:0000256" key="2">
    <source>
        <dbReference type="SAM" id="MobiDB-lite"/>
    </source>
</evidence>
<keyword evidence="1" id="KW-0472">Membrane</keyword>
<keyword evidence="1" id="KW-1003">Cell membrane</keyword>
<dbReference type="InterPro" id="IPR002994">
    <property type="entry name" value="Surf1/Shy1"/>
</dbReference>